<dbReference type="RefSeq" id="WP_379139376.1">
    <property type="nucleotide sequence ID" value="NZ_JBHUEN010000003.1"/>
</dbReference>
<evidence type="ECO:0000259" key="1">
    <source>
        <dbReference type="Pfam" id="PF01575"/>
    </source>
</evidence>
<evidence type="ECO:0000313" key="2">
    <source>
        <dbReference type="EMBL" id="MFD1880237.1"/>
    </source>
</evidence>
<dbReference type="InterPro" id="IPR002539">
    <property type="entry name" value="MaoC-like_dom"/>
</dbReference>
<protein>
    <submittedName>
        <fullName evidence="2">MaoC family dehydratase</fullName>
    </submittedName>
</protein>
<proteinExistence type="predicted"/>
<dbReference type="InterPro" id="IPR052342">
    <property type="entry name" value="MCH/BMMD"/>
</dbReference>
<dbReference type="SUPFAM" id="SSF54637">
    <property type="entry name" value="Thioesterase/thiol ester dehydrase-isomerase"/>
    <property type="match status" value="1"/>
</dbReference>
<gene>
    <name evidence="2" type="ORF">ACFSCT_00720</name>
</gene>
<sequence>MSGRLLPAGHYGFGDLRAADYVQTAEATITAAMIDAFAALTGDSFAIHMTDKGARDKGFPARVAHGLLVLSVIDGLKNQAPAQFRAIASLGWDWRFRRPVFAGDRLSATLTLRSKRKTSNPGRGILRLAVVARNQHGETVQEGRNLLMVHR</sequence>
<keyword evidence="3" id="KW-1185">Reference proteome</keyword>
<dbReference type="PANTHER" id="PTHR43664">
    <property type="entry name" value="MONOAMINE OXIDASE-RELATED"/>
    <property type="match status" value="1"/>
</dbReference>
<evidence type="ECO:0000313" key="3">
    <source>
        <dbReference type="Proteomes" id="UP001597213"/>
    </source>
</evidence>
<dbReference type="Proteomes" id="UP001597213">
    <property type="component" value="Unassembled WGS sequence"/>
</dbReference>
<name>A0ABW4R1Y0_9RHOB</name>
<reference evidence="3" key="1">
    <citation type="journal article" date="2019" name="Int. J. Syst. Evol. Microbiol.">
        <title>The Global Catalogue of Microorganisms (GCM) 10K type strain sequencing project: providing services to taxonomists for standard genome sequencing and annotation.</title>
        <authorList>
            <consortium name="The Broad Institute Genomics Platform"/>
            <consortium name="The Broad Institute Genome Sequencing Center for Infectious Disease"/>
            <person name="Wu L."/>
            <person name="Ma J."/>
        </authorList>
    </citation>
    <scope>NUCLEOTIDE SEQUENCE [LARGE SCALE GENOMIC DNA]</scope>
    <source>
        <strain evidence="3">CCUG 56029</strain>
    </source>
</reference>
<dbReference type="EMBL" id="JBHUEN010000003">
    <property type="protein sequence ID" value="MFD1880237.1"/>
    <property type="molecule type" value="Genomic_DNA"/>
</dbReference>
<dbReference type="InterPro" id="IPR029069">
    <property type="entry name" value="HotDog_dom_sf"/>
</dbReference>
<dbReference type="PANTHER" id="PTHR43664:SF1">
    <property type="entry name" value="BETA-METHYLMALYL-COA DEHYDRATASE"/>
    <property type="match status" value="1"/>
</dbReference>
<dbReference type="CDD" id="cd03441">
    <property type="entry name" value="R_hydratase_like"/>
    <property type="match status" value="1"/>
</dbReference>
<feature type="domain" description="MaoC-like" evidence="1">
    <location>
        <begin position="21"/>
        <end position="122"/>
    </location>
</feature>
<dbReference type="Pfam" id="PF01575">
    <property type="entry name" value="MaoC_dehydratas"/>
    <property type="match status" value="1"/>
</dbReference>
<accession>A0ABW4R1Y0</accession>
<dbReference type="Gene3D" id="3.10.129.10">
    <property type="entry name" value="Hotdog Thioesterase"/>
    <property type="match status" value="1"/>
</dbReference>
<comment type="caution">
    <text evidence="2">The sequence shown here is derived from an EMBL/GenBank/DDBJ whole genome shotgun (WGS) entry which is preliminary data.</text>
</comment>
<organism evidence="2 3">
    <name type="scientific">Paracoccus pacificus</name>
    <dbReference type="NCBI Taxonomy" id="1463598"/>
    <lineage>
        <taxon>Bacteria</taxon>
        <taxon>Pseudomonadati</taxon>
        <taxon>Pseudomonadota</taxon>
        <taxon>Alphaproteobacteria</taxon>
        <taxon>Rhodobacterales</taxon>
        <taxon>Paracoccaceae</taxon>
        <taxon>Paracoccus</taxon>
    </lineage>
</organism>